<evidence type="ECO:0000313" key="1">
    <source>
        <dbReference type="EMBL" id="KAF8416792.1"/>
    </source>
</evidence>
<reference evidence="2" key="2">
    <citation type="journal article" date="2020" name="Nat. Commun.">
        <title>Large-scale genome sequencing of mycorrhizal fungi provides insights into the early evolution of symbiotic traits.</title>
        <authorList>
            <person name="Miyauchi S."/>
            <person name="Kiss E."/>
            <person name="Kuo A."/>
            <person name="Drula E."/>
            <person name="Kohler A."/>
            <person name="Sanchez-Garcia M."/>
            <person name="Morin E."/>
            <person name="Andreopoulos B."/>
            <person name="Barry K.W."/>
            <person name="Bonito G."/>
            <person name="Buee M."/>
            <person name="Carver A."/>
            <person name="Chen C."/>
            <person name="Cichocki N."/>
            <person name="Clum A."/>
            <person name="Culley D."/>
            <person name="Crous P.W."/>
            <person name="Fauchery L."/>
            <person name="Girlanda M."/>
            <person name="Hayes R.D."/>
            <person name="Keri Z."/>
            <person name="LaButti K."/>
            <person name="Lipzen A."/>
            <person name="Lombard V."/>
            <person name="Magnuson J."/>
            <person name="Maillard F."/>
            <person name="Murat C."/>
            <person name="Nolan M."/>
            <person name="Ohm R.A."/>
            <person name="Pangilinan J."/>
            <person name="Pereira M.F."/>
            <person name="Perotto S."/>
            <person name="Peter M."/>
            <person name="Pfister S."/>
            <person name="Riley R."/>
            <person name="Sitrit Y."/>
            <person name="Stielow J.B."/>
            <person name="Szollosi G."/>
            <person name="Zifcakova L."/>
            <person name="Stursova M."/>
            <person name="Spatafora J.W."/>
            <person name="Tedersoo L."/>
            <person name="Vaario L.M."/>
            <person name="Yamada A."/>
            <person name="Yan M."/>
            <person name="Wang P."/>
            <person name="Xu J."/>
            <person name="Bruns T."/>
            <person name="Baldrian P."/>
            <person name="Vilgalys R."/>
            <person name="Dunand C."/>
            <person name="Henrissat B."/>
            <person name="Grigoriev I.V."/>
            <person name="Hibbett D."/>
            <person name="Nagy L.G."/>
            <person name="Martin F.M."/>
        </authorList>
    </citation>
    <scope>NUCLEOTIDE SEQUENCE</scope>
    <source>
        <strain evidence="2">BED1</strain>
    </source>
</reference>
<proteinExistence type="predicted"/>
<organism evidence="2 3">
    <name type="scientific">Boletus edulis BED1</name>
    <dbReference type="NCBI Taxonomy" id="1328754"/>
    <lineage>
        <taxon>Eukaryota</taxon>
        <taxon>Fungi</taxon>
        <taxon>Dikarya</taxon>
        <taxon>Basidiomycota</taxon>
        <taxon>Agaricomycotina</taxon>
        <taxon>Agaricomycetes</taxon>
        <taxon>Agaricomycetidae</taxon>
        <taxon>Boletales</taxon>
        <taxon>Boletineae</taxon>
        <taxon>Boletaceae</taxon>
        <taxon>Boletoideae</taxon>
        <taxon>Boletus</taxon>
    </lineage>
</organism>
<sequence>PHDHPEKPGRLNNLGISLLTRFECLWEVSDLQAAVSTLRNAVDLTPHGHLETPGRLYNLGGSFLTRF</sequence>
<dbReference type="EMBL" id="WHUW01000242">
    <property type="protein sequence ID" value="KAF8416792.1"/>
    <property type="molecule type" value="Genomic_DNA"/>
</dbReference>
<reference evidence="2" key="1">
    <citation type="submission" date="2019-10" db="EMBL/GenBank/DDBJ databases">
        <authorList>
            <consortium name="DOE Joint Genome Institute"/>
            <person name="Kuo A."/>
            <person name="Miyauchi S."/>
            <person name="Kiss E."/>
            <person name="Drula E."/>
            <person name="Kohler A."/>
            <person name="Sanchez-Garcia M."/>
            <person name="Andreopoulos B."/>
            <person name="Barry K.W."/>
            <person name="Bonito G."/>
            <person name="Buee M."/>
            <person name="Carver A."/>
            <person name="Chen C."/>
            <person name="Cichocki N."/>
            <person name="Clum A."/>
            <person name="Culley D."/>
            <person name="Crous P.W."/>
            <person name="Fauchery L."/>
            <person name="Girlanda M."/>
            <person name="Hayes R."/>
            <person name="Keri Z."/>
            <person name="LaButti K."/>
            <person name="Lipzen A."/>
            <person name="Lombard V."/>
            <person name="Magnuson J."/>
            <person name="Maillard F."/>
            <person name="Morin E."/>
            <person name="Murat C."/>
            <person name="Nolan M."/>
            <person name="Ohm R."/>
            <person name="Pangilinan J."/>
            <person name="Pereira M."/>
            <person name="Perotto S."/>
            <person name="Peter M."/>
            <person name="Riley R."/>
            <person name="Sitrit Y."/>
            <person name="Stielow B."/>
            <person name="Szollosi G."/>
            <person name="Zifcakova L."/>
            <person name="Stursova M."/>
            <person name="Spatafora J.W."/>
            <person name="Tedersoo L."/>
            <person name="Vaario L.-M."/>
            <person name="Yamada A."/>
            <person name="Yan M."/>
            <person name="Wang P."/>
            <person name="Xu J."/>
            <person name="Bruns T."/>
            <person name="Baldrian P."/>
            <person name="Vilgalys R."/>
            <person name="Henrissat B."/>
            <person name="Grigoriev I.V."/>
            <person name="Hibbett D."/>
            <person name="Nagy L.G."/>
            <person name="Martin F.M."/>
        </authorList>
    </citation>
    <scope>NUCLEOTIDE SEQUENCE</scope>
    <source>
        <strain evidence="2">BED1</strain>
    </source>
</reference>
<gene>
    <name evidence="2" type="ORF">L210DRAFT_3412813</name>
    <name evidence="1" type="ORF">L210DRAFT_3428965</name>
</gene>
<dbReference type="Proteomes" id="UP001194468">
    <property type="component" value="Unassembled WGS sequence"/>
</dbReference>
<dbReference type="EMBL" id="WHUW01000037">
    <property type="protein sequence ID" value="KAF8433050.1"/>
    <property type="molecule type" value="Genomic_DNA"/>
</dbReference>
<feature type="non-terminal residue" evidence="2">
    <location>
        <position position="1"/>
    </location>
</feature>
<keyword evidence="3" id="KW-1185">Reference proteome</keyword>
<dbReference type="AlphaFoldDB" id="A0AAD4GB18"/>
<comment type="caution">
    <text evidence="2">The sequence shown here is derived from an EMBL/GenBank/DDBJ whole genome shotgun (WGS) entry which is preliminary data.</text>
</comment>
<protein>
    <submittedName>
        <fullName evidence="2">Uncharacterized protein</fullName>
    </submittedName>
</protein>
<evidence type="ECO:0000313" key="2">
    <source>
        <dbReference type="EMBL" id="KAF8433050.1"/>
    </source>
</evidence>
<evidence type="ECO:0000313" key="3">
    <source>
        <dbReference type="Proteomes" id="UP001194468"/>
    </source>
</evidence>
<name>A0AAD4GB18_BOLED</name>
<accession>A0AAD4GB18</accession>